<feature type="domain" description="DUF7330" evidence="2">
    <location>
        <begin position="437"/>
        <end position="507"/>
    </location>
</feature>
<dbReference type="HOGENOM" id="CLU_266475_0_0_1"/>
<evidence type="ECO:0000256" key="1">
    <source>
        <dbReference type="SAM" id="MobiDB-lite"/>
    </source>
</evidence>
<dbReference type="RefSeq" id="XP_001882536.1">
    <property type="nucleotide sequence ID" value="XM_001882501.1"/>
</dbReference>
<accession>B0DFE2</accession>
<gene>
    <name evidence="3" type="ORF">LACBIDRAFT_328603</name>
</gene>
<feature type="compositionally biased region" description="Basic and acidic residues" evidence="1">
    <location>
        <begin position="1180"/>
        <end position="1191"/>
    </location>
</feature>
<dbReference type="Proteomes" id="UP000001194">
    <property type="component" value="Unassembled WGS sequence"/>
</dbReference>
<proteinExistence type="predicted"/>
<feature type="region of interest" description="Disordered" evidence="1">
    <location>
        <begin position="527"/>
        <end position="550"/>
    </location>
</feature>
<feature type="region of interest" description="Disordered" evidence="1">
    <location>
        <begin position="1180"/>
        <end position="1216"/>
    </location>
</feature>
<feature type="region of interest" description="Disordered" evidence="1">
    <location>
        <begin position="135"/>
        <end position="159"/>
    </location>
</feature>
<dbReference type="KEGG" id="lbc:LACBIDRAFT_328603"/>
<dbReference type="Pfam" id="PF24016">
    <property type="entry name" value="DUF7330"/>
    <property type="match status" value="2"/>
</dbReference>
<dbReference type="GeneID" id="6078090"/>
<evidence type="ECO:0000313" key="4">
    <source>
        <dbReference type="Proteomes" id="UP000001194"/>
    </source>
</evidence>
<feature type="region of interest" description="Disordered" evidence="1">
    <location>
        <begin position="410"/>
        <end position="442"/>
    </location>
</feature>
<feature type="compositionally biased region" description="Acidic residues" evidence="1">
    <location>
        <begin position="1192"/>
        <end position="1211"/>
    </location>
</feature>
<name>B0DFE2_LACBS</name>
<dbReference type="OrthoDB" id="2593559at2759"/>
<feature type="region of interest" description="Disordered" evidence="1">
    <location>
        <begin position="23"/>
        <end position="52"/>
    </location>
</feature>
<organism evidence="4">
    <name type="scientific">Laccaria bicolor (strain S238N-H82 / ATCC MYA-4686)</name>
    <name type="common">Bicoloured deceiver</name>
    <name type="synonym">Laccaria laccata var. bicolor</name>
    <dbReference type="NCBI Taxonomy" id="486041"/>
    <lineage>
        <taxon>Eukaryota</taxon>
        <taxon>Fungi</taxon>
        <taxon>Dikarya</taxon>
        <taxon>Basidiomycota</taxon>
        <taxon>Agaricomycotina</taxon>
        <taxon>Agaricomycetes</taxon>
        <taxon>Agaricomycetidae</taxon>
        <taxon>Agaricales</taxon>
        <taxon>Agaricineae</taxon>
        <taxon>Hydnangiaceae</taxon>
        <taxon>Laccaria</taxon>
    </lineage>
</organism>
<feature type="compositionally biased region" description="Basic and acidic residues" evidence="1">
    <location>
        <begin position="536"/>
        <end position="550"/>
    </location>
</feature>
<dbReference type="AlphaFoldDB" id="B0DFE2"/>
<feature type="compositionally biased region" description="Polar residues" evidence="1">
    <location>
        <begin position="410"/>
        <end position="424"/>
    </location>
</feature>
<feature type="compositionally biased region" description="Low complexity" evidence="1">
    <location>
        <begin position="150"/>
        <end position="159"/>
    </location>
</feature>
<feature type="domain" description="DUF7330" evidence="2">
    <location>
        <begin position="262"/>
        <end position="382"/>
    </location>
</feature>
<feature type="compositionally biased region" description="Polar residues" evidence="1">
    <location>
        <begin position="26"/>
        <end position="37"/>
    </location>
</feature>
<feature type="compositionally biased region" description="Acidic residues" evidence="1">
    <location>
        <begin position="43"/>
        <end position="52"/>
    </location>
</feature>
<evidence type="ECO:0000259" key="2">
    <source>
        <dbReference type="Pfam" id="PF24016"/>
    </source>
</evidence>
<dbReference type="EMBL" id="DS547107">
    <property type="protein sequence ID" value="EDR06689.1"/>
    <property type="molecule type" value="Genomic_DNA"/>
</dbReference>
<keyword evidence="4" id="KW-1185">Reference proteome</keyword>
<protein>
    <submittedName>
        <fullName evidence="3">Predicted protein</fullName>
    </submittedName>
</protein>
<evidence type="ECO:0000313" key="3">
    <source>
        <dbReference type="EMBL" id="EDR06689.1"/>
    </source>
</evidence>
<reference evidence="3 4" key="1">
    <citation type="journal article" date="2008" name="Nature">
        <title>The genome of Laccaria bicolor provides insights into mycorrhizal symbiosis.</title>
        <authorList>
            <person name="Martin F."/>
            <person name="Aerts A."/>
            <person name="Ahren D."/>
            <person name="Brun A."/>
            <person name="Danchin E.G.J."/>
            <person name="Duchaussoy F."/>
            <person name="Gibon J."/>
            <person name="Kohler A."/>
            <person name="Lindquist E."/>
            <person name="Pereda V."/>
            <person name="Salamov A."/>
            <person name="Shapiro H.J."/>
            <person name="Wuyts J."/>
            <person name="Blaudez D."/>
            <person name="Buee M."/>
            <person name="Brokstein P."/>
            <person name="Canbaeck B."/>
            <person name="Cohen D."/>
            <person name="Courty P.E."/>
            <person name="Coutinho P.M."/>
            <person name="Delaruelle C."/>
            <person name="Detter J.C."/>
            <person name="Deveau A."/>
            <person name="DiFazio S."/>
            <person name="Duplessis S."/>
            <person name="Fraissinet-Tachet L."/>
            <person name="Lucic E."/>
            <person name="Frey-Klett P."/>
            <person name="Fourrey C."/>
            <person name="Feussner I."/>
            <person name="Gay G."/>
            <person name="Grimwood J."/>
            <person name="Hoegger P.J."/>
            <person name="Jain P."/>
            <person name="Kilaru S."/>
            <person name="Labbe J."/>
            <person name="Lin Y.C."/>
            <person name="Legue V."/>
            <person name="Le Tacon F."/>
            <person name="Marmeisse R."/>
            <person name="Melayah D."/>
            <person name="Montanini B."/>
            <person name="Muratet M."/>
            <person name="Nehls U."/>
            <person name="Niculita-Hirzel H."/>
            <person name="Oudot-Le Secq M.P."/>
            <person name="Peter M."/>
            <person name="Quesneville H."/>
            <person name="Rajashekar B."/>
            <person name="Reich M."/>
            <person name="Rouhier N."/>
            <person name="Schmutz J."/>
            <person name="Yin T."/>
            <person name="Chalot M."/>
            <person name="Henrissat B."/>
            <person name="Kuees U."/>
            <person name="Lucas S."/>
            <person name="Van de Peer Y."/>
            <person name="Podila G.K."/>
            <person name="Polle A."/>
            <person name="Pukkila P.J."/>
            <person name="Richardson P.M."/>
            <person name="Rouze P."/>
            <person name="Sanders I.R."/>
            <person name="Stajich J.E."/>
            <person name="Tunlid A."/>
            <person name="Tuskan G."/>
            <person name="Grigoriev I.V."/>
        </authorList>
    </citation>
    <scope>NUCLEOTIDE SEQUENCE [LARGE SCALE GENOMIC DNA]</scope>
    <source>
        <strain evidence="4">S238N-H82 / ATCC MYA-4686</strain>
    </source>
</reference>
<sequence>MAPTAIDHRSSIGFESTLSGAPPPCYSSQMGSASGTPTLDGDCFNDDNADDEQPSISRLQTEFYQLPSPYSAEELVSMPQTYRNSCSHGYTHTHSQCTSSSPTVYNPSLNPHVIDMSNCSQALPSVVTPPRARTLRYSSLPSPDEDHNSPARSSSYHPAASYSAHGHLTYLSHDTHDLNCEPQDHVVKGLYPETHIHGGSTATISFPQPTNILAEPVSAQTTKSKSNLPEAPVPPRAHASNFVALSRLSTRQKRGFFHKVTSMSITGSFTIDPQLNIPSGLTTALPGAQSPLLLGPRARRSPALDGGPRENLRLEVENGGIDVDIHLVGCTSKTVTSSNIPTRIRLALKTGSDPKAKTTTFPLVARIHAPKPRPPFLLRASTIPFALPPPSLPLTPSKLVDIANETLNARTGSTRSTQPNNTSGRPIRPVPQPINTNSKSPLTLHLPRTFRGPLTIHVAAGDIDAHVFLSKELQEAVVVLSETALERGYFVGGLVTQDEEEEEGEGEAVTCLSCGCQCVCGMAECESDGGEETGEGDGHEDGERRVEDEEWSGDRVEVLVGRGNVYLQFMGEKDPHWREGWFWGCTDNVSIFTSNLLGRMLRRFRSRKMPSPPSLLHRFHTMFKRRGRPTQSEKDIANHSNEWNIPLPPDLMYYIIDAYLEALCAAIPVLRPYCHPRPYRHMAVHIHKDYLPPQAHEVDIELSESPLTLDQEDKSIFLPTQLHDLGYASTEKVRGILSLVRHLTHDLTSIYLNVSVRWNELDEFVKVYIVTLLQRNRSVKLNTFGIPVNLLGVVQSLKTLDVDMESLGHPDNVSLSGQRGKVYVEEVRLRGGLHYCLIGPGSPFNWSRLKAIEYTRCRGGPQGLLELCSSSLQSLELAMYGEDDYIDRGLDLGILTDLRHLTLSIRLTYSVEQTVYDNPGIYSSIEPFRWVPYILASCNGHNTVEKIVLIMITVDPQALRQCDWLSVDKIFEGEGTWMSLKEYWELEADQLEYIEASPTPCLQARENQEPPSGFVDAKGQNETYQPLPRIFLSAFLVLYSAPFPRPHPPITFQILKPAQLLIFIEYSHIAILHIDLHPIPFPIVQIPRMKLVIFLLHFPILMQQPNKASSVDGILVQWYCCAQHAWGKVMEQLLNLYELKSLDGTPLDGLFHARHFHSFVPGEGMVLAVEQKEFEEALAAEKSKETVAEEKVADDEAEEAGLESQGEEEGETQTNERFFYGEDEEGVQDNEELGIGARVAVRR</sequence>
<dbReference type="InParanoid" id="B0DFE2"/>
<dbReference type="InterPro" id="IPR055754">
    <property type="entry name" value="DUF7330"/>
</dbReference>